<organism evidence="1 2">
    <name type="scientific">Micromonospora echinospora</name>
    <name type="common">Micromonospora purpurea</name>
    <dbReference type="NCBI Taxonomy" id="1877"/>
    <lineage>
        <taxon>Bacteria</taxon>
        <taxon>Bacillati</taxon>
        <taxon>Actinomycetota</taxon>
        <taxon>Actinomycetes</taxon>
        <taxon>Micromonosporales</taxon>
        <taxon>Micromonosporaceae</taxon>
        <taxon>Micromonospora</taxon>
    </lineage>
</organism>
<accession>A0A1C4UD22</accession>
<dbReference type="EMBL" id="LT607413">
    <property type="protein sequence ID" value="SCE69547.1"/>
    <property type="molecule type" value="Genomic_DNA"/>
</dbReference>
<sequence>MTTDGAGQARRSGDGWGLATPPLFAALHGAERVLIAGAGGGFDVCAGIEQFRDGTSTRLSRVFPH</sequence>
<name>A0A1C4UD22_MICEC</name>
<dbReference type="OrthoDB" id="182205at2"/>
<proteinExistence type="predicted"/>
<reference evidence="2" key="1">
    <citation type="submission" date="2016-06" db="EMBL/GenBank/DDBJ databases">
        <authorList>
            <person name="Varghese N."/>
            <person name="Submissions Spin"/>
        </authorList>
    </citation>
    <scope>NUCLEOTIDE SEQUENCE [LARGE SCALE GENOMIC DNA]</scope>
    <source>
        <strain evidence="2">DSM 43816</strain>
    </source>
</reference>
<dbReference type="InParanoid" id="A0A1C4UD22"/>
<dbReference type="AlphaFoldDB" id="A0A1C4UD22"/>
<keyword evidence="2" id="KW-1185">Reference proteome</keyword>
<evidence type="ECO:0000313" key="2">
    <source>
        <dbReference type="Proteomes" id="UP000198253"/>
    </source>
</evidence>
<dbReference type="RefSeq" id="WP_088979949.1">
    <property type="nucleotide sequence ID" value="NZ_LT607413.1"/>
</dbReference>
<protein>
    <submittedName>
        <fullName evidence="1">Uncharacterized protein</fullName>
    </submittedName>
</protein>
<dbReference type="Proteomes" id="UP000198253">
    <property type="component" value="Chromosome I"/>
</dbReference>
<evidence type="ECO:0000313" key="1">
    <source>
        <dbReference type="EMBL" id="SCE69547.1"/>
    </source>
</evidence>
<gene>
    <name evidence="1" type="ORF">GA0070618_0219</name>
</gene>